<name>A0A2Z2HPR1_9EURY</name>
<proteinExistence type="predicted"/>
<dbReference type="Pfam" id="PF06841">
    <property type="entry name" value="Phage_T4_gp19"/>
    <property type="match status" value="1"/>
</dbReference>
<keyword evidence="2" id="KW-1185">Reference proteome</keyword>
<reference evidence="2" key="1">
    <citation type="submission" date="2017-02" db="EMBL/GenBank/DDBJ databases">
        <title>Natronthermophilus aegyptiacus gen. nov.,sp. nov., an aerobic, extremely halophilic alkalithermophilic archaeon isolated from the athalassohaline Wadi An Natrun, Egypt.</title>
        <authorList>
            <person name="Zhao B."/>
        </authorList>
    </citation>
    <scope>NUCLEOTIDE SEQUENCE [LARGE SCALE GENOMIC DNA]</scope>
    <source>
        <strain evidence="2">JW/NM-HA 15</strain>
    </source>
</reference>
<sequence length="150" mass="17114">MTYTDQSDPYTQFNFEVQVDGEPVAGFSEISGITMQLETVQYREGGVNDHVHSLPGTFSHANLVMERGMTEDATFWQWIEEVMSGTVTRKDVVIKLQEEFQGQSVWGWEFTGAYPTRWQGPDLIGAKNRMAFESIELTYQRFETVSGLPE</sequence>
<dbReference type="GeneID" id="32893208"/>
<protein>
    <submittedName>
        <fullName evidence="1">Acetyltransferase</fullName>
    </submittedName>
</protein>
<dbReference type="InterPro" id="IPR010667">
    <property type="entry name" value="Phage_T4_Gp19"/>
</dbReference>
<dbReference type="EMBL" id="CP019893">
    <property type="protein sequence ID" value="ARS88991.1"/>
    <property type="molecule type" value="Genomic_DNA"/>
</dbReference>
<dbReference type="KEGG" id="naj:B1756_03975"/>
<dbReference type="NCBIfam" id="TIGR02241">
    <property type="entry name" value="conserved hypothetical phage tail region protein"/>
    <property type="match status" value="1"/>
</dbReference>
<dbReference type="PANTHER" id="PTHR38009:SF1">
    <property type="entry name" value="CONSERVED HYPOTHETICAL PHAGE TAIL PROTEIN"/>
    <property type="match status" value="1"/>
</dbReference>
<keyword evidence="1" id="KW-0808">Transferase</keyword>
<evidence type="ECO:0000313" key="1">
    <source>
        <dbReference type="EMBL" id="ARS88991.1"/>
    </source>
</evidence>
<evidence type="ECO:0000313" key="2">
    <source>
        <dbReference type="Proteomes" id="UP000250088"/>
    </source>
</evidence>
<dbReference type="Proteomes" id="UP000250088">
    <property type="component" value="Chromosome"/>
</dbReference>
<dbReference type="GO" id="GO:0016740">
    <property type="term" value="F:transferase activity"/>
    <property type="evidence" value="ECO:0007669"/>
    <property type="project" value="UniProtKB-KW"/>
</dbReference>
<dbReference type="RefSeq" id="WP_086887374.1">
    <property type="nucleotide sequence ID" value="NZ_CP019893.1"/>
</dbReference>
<dbReference type="GO" id="GO:0005198">
    <property type="term" value="F:structural molecule activity"/>
    <property type="evidence" value="ECO:0007669"/>
    <property type="project" value="InterPro"/>
</dbReference>
<organism evidence="1 2">
    <name type="scientific">Natrarchaeobaculum aegyptiacum</name>
    <dbReference type="NCBI Taxonomy" id="745377"/>
    <lineage>
        <taxon>Archaea</taxon>
        <taxon>Methanobacteriati</taxon>
        <taxon>Methanobacteriota</taxon>
        <taxon>Stenosarchaea group</taxon>
        <taxon>Halobacteria</taxon>
        <taxon>Halobacteriales</taxon>
        <taxon>Natrialbaceae</taxon>
        <taxon>Natrarchaeobaculum</taxon>
    </lineage>
</organism>
<dbReference type="PANTHER" id="PTHR38009">
    <property type="entry name" value="CONSERVED HYPOTHETICAL PHAGE TAIL PROTEIN"/>
    <property type="match status" value="1"/>
</dbReference>
<dbReference type="OrthoDB" id="141786at2157"/>
<gene>
    <name evidence="1" type="ORF">B1756_03975</name>
</gene>
<dbReference type="InterPro" id="IPR011747">
    <property type="entry name" value="CHP02241"/>
</dbReference>
<accession>A0A2Z2HPR1</accession>
<dbReference type="AlphaFoldDB" id="A0A2Z2HPR1"/>